<proteinExistence type="predicted"/>
<sequence length="56" mass="6277">MTYYTVFIDSAGAAGPDKAHPTAIWNEHQARAAYCHQHPYRSHHYTPDYADTAGGR</sequence>
<reference evidence="1 2" key="1">
    <citation type="submission" date="2019-04" db="EMBL/GenBank/DDBJ databases">
        <authorList>
            <person name="Seth-Smith MB H."/>
            <person name="Seth-Smith H."/>
        </authorList>
    </citation>
    <scope>NUCLEOTIDE SEQUENCE [LARGE SCALE GENOMIC DNA]</scope>
    <source>
        <strain evidence="1">USB-603019</strain>
    </source>
</reference>
<gene>
    <name evidence="1" type="ORF">LC603019_00043</name>
</gene>
<name>A0A5E3ZV89_9ACTN</name>
<evidence type="ECO:0000313" key="2">
    <source>
        <dbReference type="Proteomes" id="UP000324288"/>
    </source>
</evidence>
<dbReference type="Proteomes" id="UP000324288">
    <property type="component" value="Chromosome"/>
</dbReference>
<evidence type="ECO:0000313" key="1">
    <source>
        <dbReference type="EMBL" id="VHN99466.1"/>
    </source>
</evidence>
<dbReference type="AlphaFoldDB" id="A0A5E3ZV89"/>
<accession>A0A5E3ZV89</accession>
<protein>
    <submittedName>
        <fullName evidence="1">Uncharacterized protein</fullName>
    </submittedName>
</protein>
<organism evidence="1 2">
    <name type="scientific">Lawsonella clevelandensis</name>
    <dbReference type="NCBI Taxonomy" id="1528099"/>
    <lineage>
        <taxon>Bacteria</taxon>
        <taxon>Bacillati</taxon>
        <taxon>Actinomycetota</taxon>
        <taxon>Actinomycetes</taxon>
        <taxon>Mycobacteriales</taxon>
        <taxon>Lawsonellaceae</taxon>
        <taxon>Lawsonella</taxon>
    </lineage>
</organism>
<keyword evidence="2" id="KW-1185">Reference proteome</keyword>
<dbReference type="EMBL" id="LR584267">
    <property type="protein sequence ID" value="VHN99466.1"/>
    <property type="molecule type" value="Genomic_DNA"/>
</dbReference>